<evidence type="ECO:0000313" key="2">
    <source>
        <dbReference type="Proteomes" id="UP000001064"/>
    </source>
</evidence>
<dbReference type="PANTHER" id="PTHR33576:SF9">
    <property type="entry name" value="TRANSMEMBRANE PROTEIN"/>
    <property type="match status" value="1"/>
</dbReference>
<gene>
    <name evidence="1" type="ORF">DICPUDRAFT_77246</name>
</gene>
<evidence type="ECO:0000313" key="1">
    <source>
        <dbReference type="EMBL" id="EGC37105.1"/>
    </source>
</evidence>
<dbReference type="RefSeq" id="XP_003286386.1">
    <property type="nucleotide sequence ID" value="XM_003286338.1"/>
</dbReference>
<dbReference type="OMA" id="CINNTPC"/>
<dbReference type="EMBL" id="GL871008">
    <property type="protein sequence ID" value="EGC37105.1"/>
    <property type="molecule type" value="Genomic_DNA"/>
</dbReference>
<dbReference type="PANTHER" id="PTHR33576">
    <property type="entry name" value="CARBOHYDRATE BINDING DOMAIN-CONTAINING PROTEIN-RELATED"/>
    <property type="match status" value="1"/>
</dbReference>
<dbReference type="InterPro" id="IPR021837">
    <property type="entry name" value="CfaA/B/C"/>
</dbReference>
<reference evidence="2" key="1">
    <citation type="journal article" date="2011" name="Genome Biol.">
        <title>Comparative genomics of the social amoebae Dictyostelium discoideum and Dictyostelium purpureum.</title>
        <authorList>
            <consortium name="US DOE Joint Genome Institute (JGI-PGF)"/>
            <person name="Sucgang R."/>
            <person name="Kuo A."/>
            <person name="Tian X."/>
            <person name="Salerno W."/>
            <person name="Parikh A."/>
            <person name="Feasley C.L."/>
            <person name="Dalin E."/>
            <person name="Tu H."/>
            <person name="Huang E."/>
            <person name="Barry K."/>
            <person name="Lindquist E."/>
            <person name="Shapiro H."/>
            <person name="Bruce D."/>
            <person name="Schmutz J."/>
            <person name="Salamov A."/>
            <person name="Fey P."/>
            <person name="Gaudet P."/>
            <person name="Anjard C."/>
            <person name="Babu M.M."/>
            <person name="Basu S."/>
            <person name="Bushmanova Y."/>
            <person name="van der Wel H."/>
            <person name="Katoh-Kurasawa M."/>
            <person name="Dinh C."/>
            <person name="Coutinho P.M."/>
            <person name="Saito T."/>
            <person name="Elias M."/>
            <person name="Schaap P."/>
            <person name="Kay R.R."/>
            <person name="Henrissat B."/>
            <person name="Eichinger L."/>
            <person name="Rivero F."/>
            <person name="Putnam N.H."/>
            <person name="West C.M."/>
            <person name="Loomis W.F."/>
            <person name="Chisholm R.L."/>
            <person name="Shaulsky G."/>
            <person name="Strassmann J.E."/>
            <person name="Queller D.C."/>
            <person name="Kuspa A."/>
            <person name="Grigoriev I.V."/>
        </authorList>
    </citation>
    <scope>NUCLEOTIDE SEQUENCE [LARGE SCALE GENOMIC DNA]</scope>
    <source>
        <strain evidence="2">QSDP1</strain>
    </source>
</reference>
<dbReference type="VEuPathDB" id="AmoebaDB:DICPUDRAFT_77246"/>
<dbReference type="eggNOG" id="ENOG502RI7E">
    <property type="taxonomic scope" value="Eukaryota"/>
</dbReference>
<dbReference type="FunCoup" id="F0ZG19">
    <property type="interactions" value="937"/>
</dbReference>
<dbReference type="InParanoid" id="F0ZG19"/>
<dbReference type="OrthoDB" id="21030at2759"/>
<dbReference type="AlphaFoldDB" id="F0ZG19"/>
<accession>F0ZG19</accession>
<dbReference type="Pfam" id="PF11912">
    <property type="entry name" value="CfaA_B_C"/>
    <property type="match status" value="1"/>
</dbReference>
<proteinExistence type="predicted"/>
<dbReference type="GeneID" id="10503780"/>
<organism evidence="1 2">
    <name type="scientific">Dictyostelium purpureum</name>
    <name type="common">Slime mold</name>
    <dbReference type="NCBI Taxonomy" id="5786"/>
    <lineage>
        <taxon>Eukaryota</taxon>
        <taxon>Amoebozoa</taxon>
        <taxon>Evosea</taxon>
        <taxon>Eumycetozoa</taxon>
        <taxon>Dictyostelia</taxon>
        <taxon>Dictyosteliales</taxon>
        <taxon>Dictyosteliaceae</taxon>
        <taxon>Dictyostelium</taxon>
    </lineage>
</organism>
<dbReference type="Proteomes" id="UP000001064">
    <property type="component" value="Unassembled WGS sequence"/>
</dbReference>
<sequence>MKPYANQQCSGESGGVGYLFNVVSGECISLVSINQFNQSNTINTSSSLKVNVFGLIGLFEFYDNSDCTSDPNQFSDAFKHNQCYQLPPLLSVDFGQQPNQDDVYFMISFLDNPNLITPILNQEYGLKKIQYDSTTSDNCQGSDFQFAQLISNNFTITNSNNNQIDTFYCNNMQPTLKNCINNTPCSFTPLSINCNNGIIQTC</sequence>
<dbReference type="KEGG" id="dpp:DICPUDRAFT_77246"/>
<keyword evidence="2" id="KW-1185">Reference proteome</keyword>
<name>F0ZG19_DICPU</name>
<protein>
    <submittedName>
        <fullName evidence="1">Uncharacterized protein</fullName>
    </submittedName>
</protein>